<evidence type="ECO:0000313" key="2">
    <source>
        <dbReference type="Proteomes" id="UP000515369"/>
    </source>
</evidence>
<name>A0A7G5H658_9BACT</name>
<dbReference type="EMBL" id="CP059732">
    <property type="protein sequence ID" value="QMW06600.1"/>
    <property type="molecule type" value="Genomic_DNA"/>
</dbReference>
<keyword evidence="2" id="KW-1185">Reference proteome</keyword>
<accession>A0A7G5H658</accession>
<proteinExistence type="predicted"/>
<dbReference type="Proteomes" id="UP000515369">
    <property type="component" value="Chromosome"/>
</dbReference>
<reference evidence="1 2" key="1">
    <citation type="submission" date="2020-07" db="EMBL/GenBank/DDBJ databases">
        <title>Spirosoma foliorum sp. nov., isolated from the leaves on the Nejang mountain Korea, Republic of.</title>
        <authorList>
            <person name="Ho H."/>
            <person name="Lee Y.-J."/>
            <person name="Nurcahyanto D.-A."/>
            <person name="Kim S.-G."/>
        </authorList>
    </citation>
    <scope>NUCLEOTIDE SEQUENCE [LARGE SCALE GENOMIC DNA]</scope>
    <source>
        <strain evidence="1 2">PL0136</strain>
    </source>
</reference>
<evidence type="ECO:0000313" key="1">
    <source>
        <dbReference type="EMBL" id="QMW06600.1"/>
    </source>
</evidence>
<protein>
    <submittedName>
        <fullName evidence="1">Uncharacterized protein</fullName>
    </submittedName>
</protein>
<gene>
    <name evidence="1" type="ORF">H3H32_17730</name>
</gene>
<dbReference type="KEGG" id="sfol:H3H32_17730"/>
<organism evidence="1 2">
    <name type="scientific">Spirosoma foliorum</name>
    <dbReference type="NCBI Taxonomy" id="2710596"/>
    <lineage>
        <taxon>Bacteria</taxon>
        <taxon>Pseudomonadati</taxon>
        <taxon>Bacteroidota</taxon>
        <taxon>Cytophagia</taxon>
        <taxon>Cytophagales</taxon>
        <taxon>Cytophagaceae</taxon>
        <taxon>Spirosoma</taxon>
    </lineage>
</organism>
<dbReference type="RefSeq" id="WP_182463997.1">
    <property type="nucleotide sequence ID" value="NZ_CP059732.1"/>
</dbReference>
<dbReference type="AlphaFoldDB" id="A0A7G5H658"/>
<sequence length="83" mass="9220">MVAILQIEHILKAAKMKPMIIATLVEGDPAYKPGENLKLSDIEVQRILPPRTEPPRFDLLAFTPSKNAEADKLQIGQLVVLTM</sequence>